<feature type="transmembrane region" description="Helical" evidence="6">
    <location>
        <begin position="12"/>
        <end position="33"/>
    </location>
</feature>
<evidence type="ECO:0000256" key="6">
    <source>
        <dbReference type="SAM" id="Phobius"/>
    </source>
</evidence>
<proteinExistence type="predicted"/>
<accession>A0ABW0PFV9</accession>
<dbReference type="Proteomes" id="UP001596031">
    <property type="component" value="Unassembled WGS sequence"/>
</dbReference>
<dbReference type="InterPro" id="IPR008457">
    <property type="entry name" value="Cu-R_CopD_dom"/>
</dbReference>
<comment type="caution">
    <text evidence="8">The sequence shown here is derived from an EMBL/GenBank/DDBJ whole genome shotgun (WGS) entry which is preliminary data.</text>
</comment>
<dbReference type="RefSeq" id="WP_379717775.1">
    <property type="nucleotide sequence ID" value="NZ_JBHSMS010000015.1"/>
</dbReference>
<feature type="transmembrane region" description="Helical" evidence="6">
    <location>
        <begin position="53"/>
        <end position="75"/>
    </location>
</feature>
<feature type="transmembrane region" description="Helical" evidence="6">
    <location>
        <begin position="283"/>
        <end position="304"/>
    </location>
</feature>
<dbReference type="Pfam" id="PF05425">
    <property type="entry name" value="CopD"/>
    <property type="match status" value="1"/>
</dbReference>
<gene>
    <name evidence="8" type="ORF">ACFPOU_04850</name>
</gene>
<evidence type="ECO:0000313" key="8">
    <source>
        <dbReference type="EMBL" id="MFC5510457.1"/>
    </source>
</evidence>
<protein>
    <submittedName>
        <fullName evidence="8">Copper resistance D family protein</fullName>
    </submittedName>
</protein>
<organism evidence="8 9">
    <name type="scientific">Massilia jejuensis</name>
    <dbReference type="NCBI Taxonomy" id="648894"/>
    <lineage>
        <taxon>Bacteria</taxon>
        <taxon>Pseudomonadati</taxon>
        <taxon>Pseudomonadota</taxon>
        <taxon>Betaproteobacteria</taxon>
        <taxon>Burkholderiales</taxon>
        <taxon>Oxalobacteraceae</taxon>
        <taxon>Telluria group</taxon>
        <taxon>Massilia</taxon>
    </lineage>
</organism>
<evidence type="ECO:0000259" key="7">
    <source>
        <dbReference type="Pfam" id="PF05425"/>
    </source>
</evidence>
<dbReference type="PANTHER" id="PTHR34820:SF4">
    <property type="entry name" value="INNER MEMBRANE PROTEIN YEBZ"/>
    <property type="match status" value="1"/>
</dbReference>
<comment type="subcellular location">
    <subcellularLocation>
        <location evidence="1">Cell membrane</location>
        <topology evidence="1">Multi-pass membrane protein</topology>
    </subcellularLocation>
</comment>
<feature type="transmembrane region" description="Helical" evidence="6">
    <location>
        <begin position="160"/>
        <end position="181"/>
    </location>
</feature>
<keyword evidence="9" id="KW-1185">Reference proteome</keyword>
<name>A0ABW0PFV9_9BURK</name>
<keyword evidence="2" id="KW-1003">Cell membrane</keyword>
<feature type="transmembrane region" description="Helical" evidence="6">
    <location>
        <begin position="201"/>
        <end position="222"/>
    </location>
</feature>
<evidence type="ECO:0000256" key="5">
    <source>
        <dbReference type="ARBA" id="ARBA00023136"/>
    </source>
</evidence>
<feature type="domain" description="Copper resistance protein D" evidence="7">
    <location>
        <begin position="199"/>
        <end position="304"/>
    </location>
</feature>
<feature type="transmembrane region" description="Helical" evidence="6">
    <location>
        <begin position="127"/>
        <end position="148"/>
    </location>
</feature>
<feature type="transmembrane region" description="Helical" evidence="6">
    <location>
        <begin position="242"/>
        <end position="262"/>
    </location>
</feature>
<evidence type="ECO:0000256" key="2">
    <source>
        <dbReference type="ARBA" id="ARBA00022475"/>
    </source>
</evidence>
<sequence length="313" mass="32552">MESDLALIQRAATVVLNLSVATLLGAGAASLWLSRASSPWTTGMLPRLRKAMLACFAVAIVTYVAMLWLEGASMAEVPIAEAFPAVQSVITATHYGYAWMLGAAALIVAGITTAVASGRRGVRLASILRLGALALFLYSRSIVSHAGAGGDFTWAVAVDWVHLVLISLWVGEVIVAGLIVLRAEPAAGQANRTECARYVEALSTSATVALIGIFVTGILSAWRGLGSPDQVFGNPYGTVLLIKVGLVFAAAALGGMNRFIVMPALLAQLRRTGATDRATTHKFALVLQIEAVILLAVIVAAAILSSTSPPMAS</sequence>
<dbReference type="EMBL" id="JBHSMS010000015">
    <property type="protein sequence ID" value="MFC5510457.1"/>
    <property type="molecule type" value="Genomic_DNA"/>
</dbReference>
<keyword evidence="4 6" id="KW-1133">Transmembrane helix</keyword>
<dbReference type="PANTHER" id="PTHR34820">
    <property type="entry name" value="INNER MEMBRANE PROTEIN YEBZ"/>
    <property type="match status" value="1"/>
</dbReference>
<evidence type="ECO:0000256" key="4">
    <source>
        <dbReference type="ARBA" id="ARBA00022989"/>
    </source>
</evidence>
<keyword evidence="5 6" id="KW-0472">Membrane</keyword>
<evidence type="ECO:0000256" key="1">
    <source>
        <dbReference type="ARBA" id="ARBA00004651"/>
    </source>
</evidence>
<evidence type="ECO:0000256" key="3">
    <source>
        <dbReference type="ARBA" id="ARBA00022692"/>
    </source>
</evidence>
<dbReference type="InterPro" id="IPR032694">
    <property type="entry name" value="CopC/D"/>
</dbReference>
<keyword evidence="3 6" id="KW-0812">Transmembrane</keyword>
<feature type="transmembrane region" description="Helical" evidence="6">
    <location>
        <begin position="95"/>
        <end position="115"/>
    </location>
</feature>
<evidence type="ECO:0000313" key="9">
    <source>
        <dbReference type="Proteomes" id="UP001596031"/>
    </source>
</evidence>
<reference evidence="9" key="1">
    <citation type="journal article" date="2019" name="Int. J. Syst. Evol. Microbiol.">
        <title>The Global Catalogue of Microorganisms (GCM) 10K type strain sequencing project: providing services to taxonomists for standard genome sequencing and annotation.</title>
        <authorList>
            <consortium name="The Broad Institute Genomics Platform"/>
            <consortium name="The Broad Institute Genome Sequencing Center for Infectious Disease"/>
            <person name="Wu L."/>
            <person name="Ma J."/>
        </authorList>
    </citation>
    <scope>NUCLEOTIDE SEQUENCE [LARGE SCALE GENOMIC DNA]</scope>
    <source>
        <strain evidence="9">CCUG 38813</strain>
    </source>
</reference>